<dbReference type="Proteomes" id="UP000472267">
    <property type="component" value="Chromosome 16"/>
</dbReference>
<keyword evidence="2" id="KW-1003">Cell membrane</keyword>
<evidence type="ECO:0000256" key="10">
    <source>
        <dbReference type="ARBA" id="ARBA00023170"/>
    </source>
</evidence>
<evidence type="ECO:0000256" key="3">
    <source>
        <dbReference type="ARBA" id="ARBA00022606"/>
    </source>
</evidence>
<evidence type="ECO:0000256" key="2">
    <source>
        <dbReference type="ARBA" id="ARBA00022475"/>
    </source>
</evidence>
<dbReference type="AlphaFoldDB" id="A0A672G169"/>
<dbReference type="GO" id="GO:0005886">
    <property type="term" value="C:plasma membrane"/>
    <property type="evidence" value="ECO:0007669"/>
    <property type="project" value="UniProtKB-SubCell"/>
</dbReference>
<evidence type="ECO:0000256" key="7">
    <source>
        <dbReference type="ARBA" id="ARBA00023040"/>
    </source>
</evidence>
<feature type="transmembrane region" description="Helical" evidence="13">
    <location>
        <begin position="236"/>
        <end position="255"/>
    </location>
</feature>
<keyword evidence="10" id="KW-0675">Receptor</keyword>
<keyword evidence="8 13" id="KW-0472">Membrane</keyword>
<dbReference type="InParanoid" id="A0A672G169"/>
<dbReference type="GO" id="GO:0004930">
    <property type="term" value="F:G protein-coupled receptor activity"/>
    <property type="evidence" value="ECO:0007669"/>
    <property type="project" value="UniProtKB-KW"/>
</dbReference>
<feature type="transmembrane region" description="Helical" evidence="13">
    <location>
        <begin position="24"/>
        <end position="47"/>
    </location>
</feature>
<sequence length="316" mass="36193">MMENTSALSMFTLSGLDFSLEQRIALFVGTILWYLLILWGNLTLIFVIITDRHLHEPMYVFVCNLCLNSVYGTVGFFPKFLKDLFSSHVISYAACMLQGYVIHSSTCADFSILTLMAYVAICQPLSYHAVMTKLKVSVFLFLSWFIPLFCMFMNTATLIGVRLCGSRINRLYCVNWTVFRLTCSPPMANVAVSYFNMLFYFGHAVFIAYTYLYMIRTCKLSRENMGKFMQTCLPHLICLGIYSTTVLLDLLYIRFGSADLSQHLSNFMAIENLLIPPLLNPLVYGFKLTKLCEKMRISFEAIKHVLDCNQTCDFSL</sequence>
<dbReference type="OMA" id="MFMNTAT"/>
<dbReference type="InterPro" id="IPR000725">
    <property type="entry name" value="Olfact_rcpt"/>
</dbReference>
<evidence type="ECO:0000256" key="8">
    <source>
        <dbReference type="ARBA" id="ARBA00023136"/>
    </source>
</evidence>
<proteinExistence type="predicted"/>
<dbReference type="Pfam" id="PF13853">
    <property type="entry name" value="7tm_4"/>
    <property type="match status" value="1"/>
</dbReference>
<dbReference type="Gene3D" id="1.20.1070.10">
    <property type="entry name" value="Rhodopsin 7-helix transmembrane proteins"/>
    <property type="match status" value="1"/>
</dbReference>
<keyword evidence="16" id="KW-1185">Reference proteome</keyword>
<protein>
    <recommendedName>
        <fullName evidence="14">G-protein coupled receptors family 1 profile domain-containing protein</fullName>
    </recommendedName>
</protein>
<dbReference type="InterPro" id="IPR017452">
    <property type="entry name" value="GPCR_Rhodpsn_7TM"/>
</dbReference>
<reference evidence="15" key="1">
    <citation type="submission" date="2019-06" db="EMBL/GenBank/DDBJ databases">
        <authorList>
            <consortium name="Wellcome Sanger Institute Data Sharing"/>
        </authorList>
    </citation>
    <scope>NUCLEOTIDE SEQUENCE [LARGE SCALE GENOMIC DNA]</scope>
</reference>
<evidence type="ECO:0000313" key="16">
    <source>
        <dbReference type="Proteomes" id="UP000472267"/>
    </source>
</evidence>
<evidence type="ECO:0000256" key="12">
    <source>
        <dbReference type="ARBA" id="ARBA00023224"/>
    </source>
</evidence>
<dbReference type="FunFam" id="1.20.1070.10:FF:000024">
    <property type="entry name" value="Olfactory receptor"/>
    <property type="match status" value="1"/>
</dbReference>
<dbReference type="PANTHER" id="PTHR26451">
    <property type="entry name" value="G_PROTEIN_RECEP_F1_2 DOMAIN-CONTAINING PROTEIN"/>
    <property type="match status" value="1"/>
</dbReference>
<dbReference type="PRINTS" id="PR00245">
    <property type="entry name" value="OLFACTORYR"/>
</dbReference>
<dbReference type="PANTHER" id="PTHR26451:SF871">
    <property type="entry name" value="ODORANT RECEPTOR-RELATED"/>
    <property type="match status" value="1"/>
</dbReference>
<feature type="transmembrane region" description="Helical" evidence="13">
    <location>
        <begin position="110"/>
        <end position="130"/>
    </location>
</feature>
<reference evidence="15" key="2">
    <citation type="submission" date="2025-08" db="UniProtKB">
        <authorList>
            <consortium name="Ensembl"/>
        </authorList>
    </citation>
    <scope>IDENTIFICATION</scope>
</reference>
<feature type="transmembrane region" description="Helical" evidence="13">
    <location>
        <begin position="59"/>
        <end position="78"/>
    </location>
</feature>
<evidence type="ECO:0000256" key="5">
    <source>
        <dbReference type="ARBA" id="ARBA00022725"/>
    </source>
</evidence>
<dbReference type="PROSITE" id="PS50262">
    <property type="entry name" value="G_PROTEIN_RECEP_F1_2"/>
    <property type="match status" value="1"/>
</dbReference>
<keyword evidence="9" id="KW-1015">Disulfide bond</keyword>
<keyword evidence="6 13" id="KW-1133">Transmembrane helix</keyword>
<evidence type="ECO:0000256" key="13">
    <source>
        <dbReference type="SAM" id="Phobius"/>
    </source>
</evidence>
<feature type="transmembrane region" description="Helical" evidence="13">
    <location>
        <begin position="267"/>
        <end position="286"/>
    </location>
</feature>
<evidence type="ECO:0000256" key="11">
    <source>
        <dbReference type="ARBA" id="ARBA00023180"/>
    </source>
</evidence>
<organism evidence="15 16">
    <name type="scientific">Salarias fasciatus</name>
    <name type="common">Jewelled blenny</name>
    <name type="synonym">Blennius fasciatus</name>
    <dbReference type="NCBI Taxonomy" id="181472"/>
    <lineage>
        <taxon>Eukaryota</taxon>
        <taxon>Metazoa</taxon>
        <taxon>Chordata</taxon>
        <taxon>Craniata</taxon>
        <taxon>Vertebrata</taxon>
        <taxon>Euteleostomi</taxon>
        <taxon>Actinopterygii</taxon>
        <taxon>Neopterygii</taxon>
        <taxon>Teleostei</taxon>
        <taxon>Neoteleostei</taxon>
        <taxon>Acanthomorphata</taxon>
        <taxon>Ovalentaria</taxon>
        <taxon>Blenniimorphae</taxon>
        <taxon>Blenniiformes</taxon>
        <taxon>Blennioidei</taxon>
        <taxon>Blenniidae</taxon>
        <taxon>Salariinae</taxon>
        <taxon>Salarias</taxon>
    </lineage>
</organism>
<evidence type="ECO:0000256" key="1">
    <source>
        <dbReference type="ARBA" id="ARBA00004651"/>
    </source>
</evidence>
<accession>A0A672G169</accession>
<evidence type="ECO:0000256" key="9">
    <source>
        <dbReference type="ARBA" id="ARBA00023157"/>
    </source>
</evidence>
<keyword evidence="7" id="KW-0297">G-protein coupled receptor</keyword>
<evidence type="ECO:0000313" key="15">
    <source>
        <dbReference type="Ensembl" id="ENSSFAP00005012633.1"/>
    </source>
</evidence>
<evidence type="ECO:0000256" key="6">
    <source>
        <dbReference type="ARBA" id="ARBA00022989"/>
    </source>
</evidence>
<feature type="transmembrane region" description="Helical" evidence="13">
    <location>
        <begin position="84"/>
        <end position="103"/>
    </location>
</feature>
<feature type="transmembrane region" description="Helical" evidence="13">
    <location>
        <begin position="194"/>
        <end position="215"/>
    </location>
</feature>
<keyword evidence="11" id="KW-0325">Glycoprotein</keyword>
<dbReference type="SUPFAM" id="SSF81321">
    <property type="entry name" value="Family A G protein-coupled receptor-like"/>
    <property type="match status" value="1"/>
</dbReference>
<keyword evidence="5" id="KW-0552">Olfaction</keyword>
<keyword evidence="12" id="KW-0807">Transducer</keyword>
<dbReference type="GO" id="GO:0004984">
    <property type="term" value="F:olfactory receptor activity"/>
    <property type="evidence" value="ECO:0007669"/>
    <property type="project" value="InterPro"/>
</dbReference>
<keyword evidence="3" id="KW-0716">Sensory transduction</keyword>
<feature type="transmembrane region" description="Helical" evidence="13">
    <location>
        <begin position="136"/>
        <end position="159"/>
    </location>
</feature>
<keyword evidence="4 13" id="KW-0812">Transmembrane</keyword>
<reference evidence="15" key="3">
    <citation type="submission" date="2025-09" db="UniProtKB">
        <authorList>
            <consortium name="Ensembl"/>
        </authorList>
    </citation>
    <scope>IDENTIFICATION</scope>
</reference>
<dbReference type="GO" id="GO:0005549">
    <property type="term" value="F:odorant binding"/>
    <property type="evidence" value="ECO:0007669"/>
    <property type="project" value="TreeGrafter"/>
</dbReference>
<evidence type="ECO:0000259" key="14">
    <source>
        <dbReference type="PROSITE" id="PS50262"/>
    </source>
</evidence>
<name>A0A672G169_SALFA</name>
<evidence type="ECO:0000256" key="4">
    <source>
        <dbReference type="ARBA" id="ARBA00022692"/>
    </source>
</evidence>
<dbReference type="Ensembl" id="ENSSFAT00005013190.1">
    <property type="protein sequence ID" value="ENSSFAP00005012633.1"/>
    <property type="gene ID" value="ENSSFAG00005006980.1"/>
</dbReference>
<feature type="domain" description="G-protein coupled receptors family 1 profile" evidence="14">
    <location>
        <begin position="40"/>
        <end position="284"/>
    </location>
</feature>
<dbReference type="InterPro" id="IPR052921">
    <property type="entry name" value="GPCR1_Superfamily_Member"/>
</dbReference>
<comment type="subcellular location">
    <subcellularLocation>
        <location evidence="1">Cell membrane</location>
        <topology evidence="1">Multi-pass membrane protein</topology>
    </subcellularLocation>
</comment>